<dbReference type="PATRIC" id="fig|1121326.3.peg.3731"/>
<keyword evidence="1" id="KW-0812">Transmembrane</keyword>
<evidence type="ECO:0000313" key="3">
    <source>
        <dbReference type="Proteomes" id="UP000076603"/>
    </source>
</evidence>
<feature type="transmembrane region" description="Helical" evidence="1">
    <location>
        <begin position="12"/>
        <end position="33"/>
    </location>
</feature>
<dbReference type="Proteomes" id="UP000076603">
    <property type="component" value="Unassembled WGS sequence"/>
</dbReference>
<evidence type="ECO:0008006" key="4">
    <source>
        <dbReference type="Google" id="ProtNLM"/>
    </source>
</evidence>
<dbReference type="EMBL" id="LWAE01000004">
    <property type="protein sequence ID" value="KZL90778.1"/>
    <property type="molecule type" value="Genomic_DNA"/>
</dbReference>
<comment type="caution">
    <text evidence="2">The sequence shown here is derived from an EMBL/GenBank/DDBJ whole genome shotgun (WGS) entry which is preliminary data.</text>
</comment>
<protein>
    <recommendedName>
        <fullName evidence="4">Spore germination protein</fullName>
    </recommendedName>
</protein>
<evidence type="ECO:0000313" key="2">
    <source>
        <dbReference type="EMBL" id="KZL90778.1"/>
    </source>
</evidence>
<sequence>MDYNKFTREQVLFLIFDAGCANMAYTLSWTAYLAERSSWVVSAIGILMMIPFAIGILYICKDYKDHTIFDVIEDGFGKFIYIL</sequence>
<feature type="transmembrane region" description="Helical" evidence="1">
    <location>
        <begin position="39"/>
        <end position="60"/>
    </location>
</feature>
<dbReference type="AlphaFoldDB" id="A0A161WV76"/>
<evidence type="ECO:0000256" key="1">
    <source>
        <dbReference type="SAM" id="Phobius"/>
    </source>
</evidence>
<gene>
    <name evidence="2" type="ORF">CLMAG_36890</name>
</gene>
<keyword evidence="1" id="KW-1133">Transmembrane helix</keyword>
<organism evidence="2 3">
    <name type="scientific">Clostridium magnum DSM 2767</name>
    <dbReference type="NCBI Taxonomy" id="1121326"/>
    <lineage>
        <taxon>Bacteria</taxon>
        <taxon>Bacillati</taxon>
        <taxon>Bacillota</taxon>
        <taxon>Clostridia</taxon>
        <taxon>Eubacteriales</taxon>
        <taxon>Clostridiaceae</taxon>
        <taxon>Clostridium</taxon>
    </lineage>
</organism>
<proteinExistence type="predicted"/>
<keyword evidence="1" id="KW-0472">Membrane</keyword>
<name>A0A161WV76_9CLOT</name>
<keyword evidence="3" id="KW-1185">Reference proteome</keyword>
<reference evidence="2 3" key="1">
    <citation type="submission" date="2016-04" db="EMBL/GenBank/DDBJ databases">
        <title>Genome sequence of Clostridium magnum DSM 2767.</title>
        <authorList>
            <person name="Poehlein A."/>
            <person name="Uhlig R."/>
            <person name="Fischer R."/>
            <person name="Bahl H."/>
            <person name="Daniel R."/>
        </authorList>
    </citation>
    <scope>NUCLEOTIDE SEQUENCE [LARGE SCALE GENOMIC DNA]</scope>
    <source>
        <strain evidence="2 3">DSM 2767</strain>
    </source>
</reference>
<dbReference type="RefSeq" id="WP_066625535.1">
    <property type="nucleotide sequence ID" value="NZ_FQXL01000013.1"/>
</dbReference>
<accession>A0A161WV76</accession>
<dbReference type="STRING" id="1121326.CLMAG_36890"/>